<dbReference type="AlphaFoldDB" id="A0A1M5AHW7"/>
<evidence type="ECO:0000313" key="8">
    <source>
        <dbReference type="EMBL" id="SHF29910.1"/>
    </source>
</evidence>
<dbReference type="EMBL" id="FQVN01000003">
    <property type="protein sequence ID" value="SHF29910.1"/>
    <property type="molecule type" value="Genomic_DNA"/>
</dbReference>
<dbReference type="InterPro" id="IPR018970">
    <property type="entry name" value="Xul5P/Fru6P_PKetolase_N"/>
</dbReference>
<dbReference type="PANTHER" id="PTHR31273:SF1">
    <property type="entry name" value="PHOSPHOKETOLASE-RELATED"/>
    <property type="match status" value="1"/>
</dbReference>
<evidence type="ECO:0000259" key="6">
    <source>
        <dbReference type="Pfam" id="PF09363"/>
    </source>
</evidence>
<dbReference type="PROSITE" id="PS60002">
    <property type="entry name" value="PHOSPHOKETOLASE_1"/>
    <property type="match status" value="1"/>
</dbReference>
<dbReference type="STRING" id="2017.SAMN05444320_103128"/>
<dbReference type="InterPro" id="IPR018969">
    <property type="entry name" value="Xul5P/Fru6P_PKetolase_C"/>
</dbReference>
<name>A0A1M5AHW7_STRHI</name>
<keyword evidence="3" id="KW-0786">Thiamine pyrophosphate</keyword>
<protein>
    <submittedName>
        <fullName evidence="8">Xylulose-5-phosphate/fructose-6-phosphate phosphoketolase</fullName>
    </submittedName>
</protein>
<feature type="domain" description="Xylulose 5-phosphate/Fructose 6-phosphate phosphoketolase N-terminal" evidence="7">
    <location>
        <begin position="27"/>
        <end position="410"/>
    </location>
</feature>
<dbReference type="InterPro" id="IPR019790">
    <property type="entry name" value="Xul5P/Fru6P_PKetolase_CS"/>
</dbReference>
<evidence type="ECO:0000256" key="4">
    <source>
        <dbReference type="ARBA" id="ARBA00023239"/>
    </source>
</evidence>
<dbReference type="Proteomes" id="UP000184501">
    <property type="component" value="Unassembled WGS sequence"/>
</dbReference>
<dbReference type="GO" id="GO:0016832">
    <property type="term" value="F:aldehyde-lyase activity"/>
    <property type="evidence" value="ECO:0007669"/>
    <property type="project" value="InterPro"/>
</dbReference>
<dbReference type="PANTHER" id="PTHR31273">
    <property type="entry name" value="PHOSPHOKETOLASE-RELATED"/>
    <property type="match status" value="1"/>
</dbReference>
<evidence type="ECO:0000256" key="5">
    <source>
        <dbReference type="SAM" id="MobiDB-lite"/>
    </source>
</evidence>
<feature type="region of interest" description="Disordered" evidence="5">
    <location>
        <begin position="1"/>
        <end position="20"/>
    </location>
</feature>
<feature type="compositionally biased region" description="Low complexity" evidence="5">
    <location>
        <begin position="261"/>
        <end position="281"/>
    </location>
</feature>
<dbReference type="Pfam" id="PF03894">
    <property type="entry name" value="XFP"/>
    <property type="match status" value="1"/>
</dbReference>
<organism evidence="8 9">
    <name type="scientific">Streptoalloteichus hindustanus</name>
    <dbReference type="NCBI Taxonomy" id="2017"/>
    <lineage>
        <taxon>Bacteria</taxon>
        <taxon>Bacillati</taxon>
        <taxon>Actinomycetota</taxon>
        <taxon>Actinomycetes</taxon>
        <taxon>Pseudonocardiales</taxon>
        <taxon>Pseudonocardiaceae</taxon>
        <taxon>Streptoalloteichus</taxon>
    </lineage>
</organism>
<dbReference type="Pfam" id="PF09363">
    <property type="entry name" value="XFP_C"/>
    <property type="match status" value="1"/>
</dbReference>
<dbReference type="PROSITE" id="PS60003">
    <property type="entry name" value="PHOSPHOKETOLASE_2"/>
    <property type="match status" value="1"/>
</dbReference>
<dbReference type="NCBIfam" id="NF003619">
    <property type="entry name" value="PRK05261.1-4"/>
    <property type="match status" value="1"/>
</dbReference>
<dbReference type="Gene3D" id="3.40.50.920">
    <property type="match status" value="1"/>
</dbReference>
<feature type="region of interest" description="Disordered" evidence="5">
    <location>
        <begin position="393"/>
        <end position="433"/>
    </location>
</feature>
<dbReference type="InterPro" id="IPR005593">
    <property type="entry name" value="Xul5P/Fru6P_PKetolase"/>
</dbReference>
<gene>
    <name evidence="8" type="ORF">SAMN05444320_103128</name>
</gene>
<dbReference type="InterPro" id="IPR009014">
    <property type="entry name" value="Transketo_C/PFOR_II"/>
</dbReference>
<keyword evidence="9" id="KW-1185">Reference proteome</keyword>
<accession>A0A1M5AHW7</accession>
<evidence type="ECO:0000256" key="1">
    <source>
        <dbReference type="ARBA" id="ARBA00001964"/>
    </source>
</evidence>
<dbReference type="GO" id="GO:0000287">
    <property type="term" value="F:magnesium ion binding"/>
    <property type="evidence" value="ECO:0007669"/>
    <property type="project" value="UniProtKB-ARBA"/>
</dbReference>
<dbReference type="Gene3D" id="3.40.50.970">
    <property type="match status" value="2"/>
</dbReference>
<evidence type="ECO:0000256" key="3">
    <source>
        <dbReference type="ARBA" id="ARBA00023052"/>
    </source>
</evidence>
<evidence type="ECO:0000259" key="7">
    <source>
        <dbReference type="Pfam" id="PF09364"/>
    </source>
</evidence>
<dbReference type="InterPro" id="IPR019789">
    <property type="entry name" value="Xul5P/Fru6P_PKetolase_ThDP_BS"/>
</dbReference>
<dbReference type="RefSeq" id="WP_083959538.1">
    <property type="nucleotide sequence ID" value="NZ_FQVN01000003.1"/>
</dbReference>
<comment type="similarity">
    <text evidence="2">Belongs to the XFP family.</text>
</comment>
<comment type="cofactor">
    <cofactor evidence="1">
        <name>thiamine diphosphate</name>
        <dbReference type="ChEBI" id="CHEBI:58937"/>
    </cofactor>
</comment>
<proteinExistence type="inferred from homology"/>
<reference evidence="8 9" key="1">
    <citation type="submission" date="2016-11" db="EMBL/GenBank/DDBJ databases">
        <authorList>
            <person name="Jaros S."/>
            <person name="Januszkiewicz K."/>
            <person name="Wedrychowicz H."/>
        </authorList>
    </citation>
    <scope>NUCLEOTIDE SEQUENCE [LARGE SCALE GENOMIC DNA]</scope>
    <source>
        <strain evidence="8 9">DSM 44523</strain>
    </source>
</reference>
<feature type="region of interest" description="Disordered" evidence="5">
    <location>
        <begin position="261"/>
        <end position="282"/>
    </location>
</feature>
<evidence type="ECO:0000313" key="9">
    <source>
        <dbReference type="Proteomes" id="UP000184501"/>
    </source>
</evidence>
<dbReference type="PIRSF" id="PIRSF017245">
    <property type="entry name" value="Phosphoketolase"/>
    <property type="match status" value="1"/>
</dbReference>
<dbReference type="OrthoDB" id="9768449at2"/>
<feature type="domain" description="Xylulose 5-phosphate/Fructose 6-phosphate phosphoketolase C-terminal" evidence="6">
    <location>
        <begin position="627"/>
        <end position="833"/>
    </location>
</feature>
<evidence type="ECO:0000256" key="2">
    <source>
        <dbReference type="ARBA" id="ARBA00005623"/>
    </source>
</evidence>
<dbReference type="InterPro" id="IPR029061">
    <property type="entry name" value="THDP-binding"/>
</dbReference>
<dbReference type="GO" id="GO:0005975">
    <property type="term" value="P:carbohydrate metabolic process"/>
    <property type="evidence" value="ECO:0007669"/>
    <property type="project" value="InterPro"/>
</dbReference>
<sequence length="835" mass="90640">MTVTASGSPGASTAPSARSAAPSPEALCRYRRAADFVAAGMIYLRDNVSLREPLRPEHLKPRLLGHWGTCPGITYVYSGLNALVRRTGRRTLYVVGPGHGAPAVHANLWLEGTHADHDPALGRDGAGMAELVRRFSWPGGFPSHLSPQVPGVIHEGGELGYALSTAFGAALDDPDLLVACLVGDGEAETGPTAGSWHCPKFLDPVHCGAVLPVLHLNGYKISSPTVYGTMDDEELIDYFRGAGWEPHLVDVTAVTADTAAAAGTDGTSGTDSTTLSTSDSPDAARADRLLAETLDAAHAEITDLQQRCRDGDWPKRPVWPMLIVRSPKGWGAPERDSRGVPLAGTFHAHQVPLPDVASDPDQLELLERWLRSYRPEELFDEDGRPAPDLLAVPPEGDLRLGSVPQANGGRLRRDLPLPPLRPHAVDVPSPGAARVGATDTAGRWLADLVRATEDRRDFRVVCPDELESNKLGALLSVTGRAYTWPVPGYSEHLARDGRVMEVLSEHLCQGFLQGYLLTGRHGLFPCYEAFVSIVDGMVNQYAKFLKMAGEVAWRAPVASLNYLLTSEGWRQEHNGYSHQGPGFINSLLNKKASVSRIYLPPDANTLLVVLRHCLGTTNRINVVVAGKQPAQQWLDLDAAEAHCRAGAGVWEWACNDAERGRNPERPDVVLACAGNIPTVEVLGAAWLLRRHAPDLRVRVVNVVDLLVLSPARRHPHGMDDEEFATCFGDGVPVVFGFHGYPSAVHELLHGRADPNRFHVHGYLEEGTTTTPYDLLASNRMTRHDLAADAVSRARGWSSRGGAVAEALHAERDEILRRAHRDGEDPEEITGWRWTA</sequence>
<dbReference type="SUPFAM" id="SSF52518">
    <property type="entry name" value="Thiamin diphosphate-binding fold (THDP-binding)"/>
    <property type="match status" value="2"/>
</dbReference>
<keyword evidence="4" id="KW-0456">Lyase</keyword>
<dbReference type="Pfam" id="PF09364">
    <property type="entry name" value="XFP_N"/>
    <property type="match status" value="1"/>
</dbReference>